<keyword evidence="1" id="KW-0732">Signal</keyword>
<dbReference type="AlphaFoldDB" id="A0A4U5N674"/>
<accession>A0A4U5N674</accession>
<gene>
    <name evidence="2" type="ORF">L596_018967</name>
</gene>
<reference evidence="2 3" key="2">
    <citation type="journal article" date="2019" name="G3 (Bethesda)">
        <title>Hybrid Assembly of the Genome of the Entomopathogenic Nematode Steinernema carpocapsae Identifies the X-Chromosome.</title>
        <authorList>
            <person name="Serra L."/>
            <person name="Macchietto M."/>
            <person name="Macias-Munoz A."/>
            <person name="McGill C.J."/>
            <person name="Rodriguez I.M."/>
            <person name="Rodriguez B."/>
            <person name="Murad R."/>
            <person name="Mortazavi A."/>
        </authorList>
    </citation>
    <scope>NUCLEOTIDE SEQUENCE [LARGE SCALE GENOMIC DNA]</scope>
    <source>
        <strain evidence="2 3">ALL</strain>
    </source>
</reference>
<comment type="caution">
    <text evidence="2">The sequence shown here is derived from an EMBL/GenBank/DDBJ whole genome shotgun (WGS) entry which is preliminary data.</text>
</comment>
<sequence length="83" mass="9008">MLQNCTSSWMQLLLLLLLLVCFVSSNTYSFSHSGKNLDNSLVRQLLIGLDNDLVKRGGDSCGCNLGCFFTTVEHCASCCALGL</sequence>
<evidence type="ECO:0000256" key="1">
    <source>
        <dbReference type="SAM" id="SignalP"/>
    </source>
</evidence>
<evidence type="ECO:0000313" key="2">
    <source>
        <dbReference type="EMBL" id="TKR78107.1"/>
    </source>
</evidence>
<feature type="signal peptide" evidence="1">
    <location>
        <begin position="1"/>
        <end position="25"/>
    </location>
</feature>
<dbReference type="Proteomes" id="UP000298663">
    <property type="component" value="Unassembled WGS sequence"/>
</dbReference>
<protein>
    <submittedName>
        <fullName evidence="2">Uncharacterized protein</fullName>
    </submittedName>
</protein>
<dbReference type="OrthoDB" id="10499916at2759"/>
<dbReference type="EMBL" id="AZBU02000005">
    <property type="protein sequence ID" value="TKR78107.1"/>
    <property type="molecule type" value="Genomic_DNA"/>
</dbReference>
<name>A0A4U5N674_STECR</name>
<evidence type="ECO:0000313" key="3">
    <source>
        <dbReference type="Proteomes" id="UP000298663"/>
    </source>
</evidence>
<proteinExistence type="predicted"/>
<feature type="chain" id="PRO_5020679955" evidence="1">
    <location>
        <begin position="26"/>
        <end position="83"/>
    </location>
</feature>
<keyword evidence="3" id="KW-1185">Reference proteome</keyword>
<reference evidence="2 3" key="1">
    <citation type="journal article" date="2015" name="Genome Biol.">
        <title>Comparative genomics of Steinernema reveals deeply conserved gene regulatory networks.</title>
        <authorList>
            <person name="Dillman A.R."/>
            <person name="Macchietto M."/>
            <person name="Porter C.F."/>
            <person name="Rogers A."/>
            <person name="Williams B."/>
            <person name="Antoshechkin I."/>
            <person name="Lee M.M."/>
            <person name="Goodwin Z."/>
            <person name="Lu X."/>
            <person name="Lewis E.E."/>
            <person name="Goodrich-Blair H."/>
            <person name="Stock S.P."/>
            <person name="Adams B.J."/>
            <person name="Sternberg P.W."/>
            <person name="Mortazavi A."/>
        </authorList>
    </citation>
    <scope>NUCLEOTIDE SEQUENCE [LARGE SCALE GENOMIC DNA]</scope>
    <source>
        <strain evidence="2 3">ALL</strain>
    </source>
</reference>
<organism evidence="2 3">
    <name type="scientific">Steinernema carpocapsae</name>
    <name type="common">Entomopathogenic nematode</name>
    <dbReference type="NCBI Taxonomy" id="34508"/>
    <lineage>
        <taxon>Eukaryota</taxon>
        <taxon>Metazoa</taxon>
        <taxon>Ecdysozoa</taxon>
        <taxon>Nematoda</taxon>
        <taxon>Chromadorea</taxon>
        <taxon>Rhabditida</taxon>
        <taxon>Tylenchina</taxon>
        <taxon>Panagrolaimomorpha</taxon>
        <taxon>Strongyloidoidea</taxon>
        <taxon>Steinernematidae</taxon>
        <taxon>Steinernema</taxon>
    </lineage>
</organism>